<sequence>MNQHWLTGLAMGASATCIAAGDLSQLTGPEQVTSRLEIDAEVPGALINSEWLGDYFAWKKTVKERTGLSFGGDYSNVFLSASDSLGEDSASGGMYRLFGSWDLTGDSATNGGSLVFKVEHRHAYGNDIPPSALGFETGYTGFYVAPFSDQGTRLTNLYWRQRFADGRWALTAGFVDVTDYLDVYSLASPWTGFMNLAMSTGSASIPVPNEGLGVAIGGYVSDTVYVIAGFADTNSDPAEPGETVDSFFDEAEYFKHVEIGWNPNAETAFLDNIHLTLWQVDERVEVGEPDGWGANISFSTSPFDNEFTTFVRGGYAEDGGSLLELSLTTGFAWQTVSGGNQLGVAYNWGRPNETTWGPELDDQQTVEAFYRIQLFKEFALTPDIQYVKNPANNPEEDDLWIIGLRARFNY</sequence>
<protein>
    <submittedName>
        <fullName evidence="3">Carbohydrate porin</fullName>
    </submittedName>
</protein>
<dbReference type="InterPro" id="IPR052932">
    <property type="entry name" value="OprB_Porin"/>
</dbReference>
<evidence type="ECO:0000256" key="2">
    <source>
        <dbReference type="RuleBase" id="RU363072"/>
    </source>
</evidence>
<dbReference type="PANTHER" id="PTHR37944:SF1">
    <property type="entry name" value="PORIN B"/>
    <property type="match status" value="1"/>
</dbReference>
<evidence type="ECO:0000313" key="4">
    <source>
        <dbReference type="Proteomes" id="UP001626549"/>
    </source>
</evidence>
<name>A0ABZ0I8W2_9GAMM</name>
<reference evidence="3 4" key="1">
    <citation type="submission" date="2023-10" db="EMBL/GenBank/DDBJ databases">
        <title>Two novel species belonging to the OM43/NOR5 clade.</title>
        <authorList>
            <person name="Park M."/>
        </authorList>
    </citation>
    <scope>NUCLEOTIDE SEQUENCE [LARGE SCALE GENOMIC DNA]</scope>
    <source>
        <strain evidence="3 4">IMCC45268</strain>
    </source>
</reference>
<dbReference type="InterPro" id="IPR038673">
    <property type="entry name" value="OprB_sf"/>
</dbReference>
<dbReference type="InterPro" id="IPR007049">
    <property type="entry name" value="Carb-sel_porin_OprB"/>
</dbReference>
<dbReference type="EMBL" id="CP136865">
    <property type="protein sequence ID" value="WOJ95560.1"/>
    <property type="molecule type" value="Genomic_DNA"/>
</dbReference>
<keyword evidence="4" id="KW-1185">Reference proteome</keyword>
<evidence type="ECO:0000256" key="1">
    <source>
        <dbReference type="ARBA" id="ARBA00008769"/>
    </source>
</evidence>
<dbReference type="Pfam" id="PF04966">
    <property type="entry name" value="OprB"/>
    <property type="match status" value="2"/>
</dbReference>
<comment type="similarity">
    <text evidence="1 2">Belongs to the OprB family.</text>
</comment>
<proteinExistence type="inferred from homology"/>
<organism evidence="3 4">
    <name type="scientific">Congregibacter brevis</name>
    <dbReference type="NCBI Taxonomy" id="3081201"/>
    <lineage>
        <taxon>Bacteria</taxon>
        <taxon>Pseudomonadati</taxon>
        <taxon>Pseudomonadota</taxon>
        <taxon>Gammaproteobacteria</taxon>
        <taxon>Cellvibrionales</taxon>
        <taxon>Halieaceae</taxon>
        <taxon>Congregibacter</taxon>
    </lineage>
</organism>
<dbReference type="Gene3D" id="2.40.160.180">
    <property type="entry name" value="Carbohydrate-selective porin OprB"/>
    <property type="match status" value="1"/>
</dbReference>
<accession>A0ABZ0I8W2</accession>
<evidence type="ECO:0000313" key="3">
    <source>
        <dbReference type="EMBL" id="WOJ95560.1"/>
    </source>
</evidence>
<gene>
    <name evidence="3" type="ORF">R0137_09870</name>
</gene>
<dbReference type="Proteomes" id="UP001626549">
    <property type="component" value="Chromosome"/>
</dbReference>
<dbReference type="PANTHER" id="PTHR37944">
    <property type="entry name" value="PORIN B"/>
    <property type="match status" value="1"/>
</dbReference>
<dbReference type="RefSeq" id="WP_407326258.1">
    <property type="nucleotide sequence ID" value="NZ_CP136865.1"/>
</dbReference>